<organism evidence="6 7">
    <name type="scientific">Aquibacillus albus</name>
    <dbReference type="NCBI Taxonomy" id="1168171"/>
    <lineage>
        <taxon>Bacteria</taxon>
        <taxon>Bacillati</taxon>
        <taxon>Bacillota</taxon>
        <taxon>Bacilli</taxon>
        <taxon>Bacillales</taxon>
        <taxon>Bacillaceae</taxon>
        <taxon>Aquibacillus</taxon>
    </lineage>
</organism>
<dbReference type="PIRSF" id="PIRSF005690">
    <property type="entry name" value="GerBA"/>
    <property type="match status" value="1"/>
</dbReference>
<evidence type="ECO:0000313" key="6">
    <source>
        <dbReference type="EMBL" id="MBM7572494.1"/>
    </source>
</evidence>
<gene>
    <name evidence="6" type="ORF">JOC48_003022</name>
</gene>
<evidence type="ECO:0000313" key="7">
    <source>
        <dbReference type="Proteomes" id="UP001296943"/>
    </source>
</evidence>
<proteinExistence type="inferred from homology"/>
<dbReference type="RefSeq" id="WP_338024328.1">
    <property type="nucleotide sequence ID" value="NZ_JAFBDR010000018.1"/>
</dbReference>
<dbReference type="EMBL" id="JAFBDR010000018">
    <property type="protein sequence ID" value="MBM7572494.1"/>
    <property type="molecule type" value="Genomic_DNA"/>
</dbReference>
<dbReference type="Proteomes" id="UP001296943">
    <property type="component" value="Unassembled WGS sequence"/>
</dbReference>
<accession>A0ABS2N302</accession>
<evidence type="ECO:0000256" key="2">
    <source>
        <dbReference type="ARBA" id="ARBA00005278"/>
    </source>
</evidence>
<keyword evidence="3 4" id="KW-0472">Membrane</keyword>
<sequence>MFPLFKKSENKENKQQTNVDKVSIYKDIKKNEQYTKQLFSSDINKDFTFRTVTAKYCDKQVDMFFYSSIVNNEKIYKGIVRPLLEADGKTITDVITIESLTEIKDFDTVVNQINSGKAVIFIDDEDTAYSVNVADFQARTVQKPENERVVRGPKEAFTEGLGTNVSLIRKRFHNRNLIAETALVGERSQLEVSLMYVNDLVDKDILKNVKDRLENLSVDNISNVELLEQYLEERPYSLFPTILYTERPDYAAQFIEDGYIVLLMDNSSAALILPATFWSFFHSPEDRYSRFLFGNFTRILRMTAFAITILSSATYIAITNFHSEMIPPDLLLAITNSRERIPLPLFIEVIIMEIAFELIREAGIRVPNPLGPTIGIVGALILGQAAVEAGIISPIIVIVAALSGLTSFAISNTSLNTAVRISRFLFIFSASFFGMFSLVGALFLWVIYMASIKSFGVPYFSPLSPSFKSSGDMYFRNIIKHEMWRPGQIKPNNLQKKNIPNKGDSKP</sequence>
<comment type="similarity">
    <text evidence="2 4">Belongs to the GerABKA family.</text>
</comment>
<protein>
    <submittedName>
        <fullName evidence="6">Spore germination protein KA</fullName>
    </submittedName>
</protein>
<keyword evidence="7" id="KW-1185">Reference proteome</keyword>
<feature type="transmembrane region" description="Helical" evidence="5">
    <location>
        <begin position="424"/>
        <end position="448"/>
    </location>
</feature>
<evidence type="ECO:0000256" key="3">
    <source>
        <dbReference type="ARBA" id="ARBA00023136"/>
    </source>
</evidence>
<feature type="transmembrane region" description="Helical" evidence="5">
    <location>
        <begin position="302"/>
        <end position="321"/>
    </location>
</feature>
<evidence type="ECO:0000256" key="1">
    <source>
        <dbReference type="ARBA" id="ARBA00004141"/>
    </source>
</evidence>
<feature type="transmembrane region" description="Helical" evidence="5">
    <location>
        <begin position="259"/>
        <end position="281"/>
    </location>
</feature>
<dbReference type="InterPro" id="IPR050768">
    <property type="entry name" value="UPF0353/GerABKA_families"/>
</dbReference>
<reference evidence="6 7" key="1">
    <citation type="submission" date="2021-01" db="EMBL/GenBank/DDBJ databases">
        <title>Genomic Encyclopedia of Type Strains, Phase IV (KMG-IV): sequencing the most valuable type-strain genomes for metagenomic binning, comparative biology and taxonomic classification.</title>
        <authorList>
            <person name="Goeker M."/>
        </authorList>
    </citation>
    <scope>NUCLEOTIDE SEQUENCE [LARGE SCALE GENOMIC DNA]</scope>
    <source>
        <strain evidence="6 7">DSM 23711</strain>
    </source>
</reference>
<evidence type="ECO:0000256" key="4">
    <source>
        <dbReference type="PIRNR" id="PIRNR005690"/>
    </source>
</evidence>
<comment type="subcellular location">
    <subcellularLocation>
        <location evidence="4">Cell membrane</location>
    </subcellularLocation>
    <subcellularLocation>
        <location evidence="1">Membrane</location>
        <topology evidence="1">Multi-pass membrane protein</topology>
    </subcellularLocation>
</comment>
<feature type="transmembrane region" description="Helical" evidence="5">
    <location>
        <begin position="391"/>
        <end position="412"/>
    </location>
</feature>
<dbReference type="PANTHER" id="PTHR22550:SF5">
    <property type="entry name" value="LEUCINE ZIPPER PROTEIN 4"/>
    <property type="match status" value="1"/>
</dbReference>
<dbReference type="Pfam" id="PF03323">
    <property type="entry name" value="GerA"/>
    <property type="match status" value="1"/>
</dbReference>
<dbReference type="InterPro" id="IPR004995">
    <property type="entry name" value="Spore_Ger"/>
</dbReference>
<keyword evidence="5" id="KW-0812">Transmembrane</keyword>
<dbReference type="PANTHER" id="PTHR22550">
    <property type="entry name" value="SPORE GERMINATION PROTEIN"/>
    <property type="match status" value="1"/>
</dbReference>
<comment type="caution">
    <text evidence="6">The sequence shown here is derived from an EMBL/GenBank/DDBJ whole genome shotgun (WGS) entry which is preliminary data.</text>
</comment>
<evidence type="ECO:0000256" key="5">
    <source>
        <dbReference type="SAM" id="Phobius"/>
    </source>
</evidence>
<keyword evidence="5" id="KW-1133">Transmembrane helix</keyword>
<name>A0ABS2N302_9BACI</name>